<dbReference type="AlphaFoldDB" id="A0A2T2ZTC9"/>
<dbReference type="Pfam" id="PF00172">
    <property type="entry name" value="Zn_clus"/>
    <property type="match status" value="1"/>
</dbReference>
<proteinExistence type="predicted"/>
<dbReference type="InterPro" id="IPR053175">
    <property type="entry name" value="DHMBA_Reg_Transcription_Factor"/>
</dbReference>
<evidence type="ECO:0000256" key="1">
    <source>
        <dbReference type="ARBA" id="ARBA00023242"/>
    </source>
</evidence>
<dbReference type="Proteomes" id="UP000241462">
    <property type="component" value="Unassembled WGS sequence"/>
</dbReference>
<evidence type="ECO:0000256" key="2">
    <source>
        <dbReference type="SAM" id="MobiDB-lite"/>
    </source>
</evidence>
<dbReference type="EMBL" id="KZ678733">
    <property type="protein sequence ID" value="PSR76009.1"/>
    <property type="molecule type" value="Genomic_DNA"/>
</dbReference>
<dbReference type="InterPro" id="IPR036864">
    <property type="entry name" value="Zn2-C6_fun-type_DNA-bd_sf"/>
</dbReference>
<keyword evidence="1" id="KW-0539">Nucleus</keyword>
<evidence type="ECO:0000313" key="4">
    <source>
        <dbReference type="EMBL" id="PSR76009.1"/>
    </source>
</evidence>
<dbReference type="PANTHER" id="PTHR38791">
    <property type="entry name" value="ZN(II)2CYS6 TRANSCRIPTION FACTOR (EUROFUNG)-RELATED-RELATED"/>
    <property type="match status" value="1"/>
</dbReference>
<dbReference type="PROSITE" id="PS50048">
    <property type="entry name" value="ZN2_CY6_FUNGAL_2"/>
    <property type="match status" value="1"/>
</dbReference>
<reference evidence="4 5" key="1">
    <citation type="journal article" date="2018" name="Mycol. Prog.">
        <title>Coniella lustricola, a new species from submerged detritus.</title>
        <authorList>
            <person name="Raudabaugh D.B."/>
            <person name="Iturriaga T."/>
            <person name="Carver A."/>
            <person name="Mondo S."/>
            <person name="Pangilinan J."/>
            <person name="Lipzen A."/>
            <person name="He G."/>
            <person name="Amirebrahimi M."/>
            <person name="Grigoriev I.V."/>
            <person name="Miller A.N."/>
        </authorList>
    </citation>
    <scope>NUCLEOTIDE SEQUENCE [LARGE SCALE GENOMIC DNA]</scope>
    <source>
        <strain evidence="4 5">B22-T-1</strain>
    </source>
</reference>
<accession>A0A2T2ZTC9</accession>
<dbReference type="CDD" id="cd00067">
    <property type="entry name" value="GAL4"/>
    <property type="match status" value="1"/>
</dbReference>
<dbReference type="PROSITE" id="PS00463">
    <property type="entry name" value="ZN2_CY6_FUNGAL_1"/>
    <property type="match status" value="1"/>
</dbReference>
<dbReference type="InterPro" id="IPR021858">
    <property type="entry name" value="Fun_TF"/>
</dbReference>
<organism evidence="4 5">
    <name type="scientific">Coniella lustricola</name>
    <dbReference type="NCBI Taxonomy" id="2025994"/>
    <lineage>
        <taxon>Eukaryota</taxon>
        <taxon>Fungi</taxon>
        <taxon>Dikarya</taxon>
        <taxon>Ascomycota</taxon>
        <taxon>Pezizomycotina</taxon>
        <taxon>Sordariomycetes</taxon>
        <taxon>Sordariomycetidae</taxon>
        <taxon>Diaporthales</taxon>
        <taxon>Schizoparmaceae</taxon>
        <taxon>Coniella</taxon>
    </lineage>
</organism>
<dbReference type="SMART" id="SM00066">
    <property type="entry name" value="GAL4"/>
    <property type="match status" value="1"/>
</dbReference>
<dbReference type="PANTHER" id="PTHR38791:SF13">
    <property type="entry name" value="ZN(2)-C6 FUNGAL-TYPE DOMAIN-CONTAINING PROTEIN"/>
    <property type="match status" value="1"/>
</dbReference>
<feature type="domain" description="Zn(2)-C6 fungal-type" evidence="3">
    <location>
        <begin position="10"/>
        <end position="38"/>
    </location>
</feature>
<keyword evidence="5" id="KW-1185">Reference proteome</keyword>
<dbReference type="GO" id="GO:0008270">
    <property type="term" value="F:zinc ion binding"/>
    <property type="evidence" value="ECO:0007669"/>
    <property type="project" value="InterPro"/>
</dbReference>
<dbReference type="Gene3D" id="4.10.240.10">
    <property type="entry name" value="Zn(2)-C6 fungal-type DNA-binding domain"/>
    <property type="match status" value="1"/>
</dbReference>
<dbReference type="SUPFAM" id="SSF57701">
    <property type="entry name" value="Zn2/Cys6 DNA-binding domain"/>
    <property type="match status" value="1"/>
</dbReference>
<dbReference type="OrthoDB" id="4314040at2759"/>
<dbReference type="STRING" id="2025994.A0A2T2ZTC9"/>
<evidence type="ECO:0000259" key="3">
    <source>
        <dbReference type="PROSITE" id="PS50048"/>
    </source>
</evidence>
<name>A0A2T2ZTC9_9PEZI</name>
<evidence type="ECO:0000313" key="5">
    <source>
        <dbReference type="Proteomes" id="UP000241462"/>
    </source>
</evidence>
<feature type="region of interest" description="Disordered" evidence="2">
    <location>
        <begin position="88"/>
        <end position="120"/>
    </location>
</feature>
<dbReference type="InParanoid" id="A0A2T2ZTC9"/>
<dbReference type="Pfam" id="PF11951">
    <property type="entry name" value="Fungal_trans_2"/>
    <property type="match status" value="1"/>
</dbReference>
<dbReference type="GO" id="GO:0000981">
    <property type="term" value="F:DNA-binding transcription factor activity, RNA polymerase II-specific"/>
    <property type="evidence" value="ECO:0007669"/>
    <property type="project" value="InterPro"/>
</dbReference>
<gene>
    <name evidence="4" type="ORF">BD289DRAFT_447153</name>
</gene>
<dbReference type="InterPro" id="IPR001138">
    <property type="entry name" value="Zn2Cys6_DnaBD"/>
</dbReference>
<sequence length="596" mass="66096">MVYCGKPSMGCGTCRTRRIKCDETKPVCNQCIKSRRHCAGYRSGFDILHRDETQATAKRAKRQAEKKAAKKAAETGGTVIKFEPVQINGNHNHSQNNNNNNNNRQISPTSASSSSASAPTTPVRLSPVHVLFPLAPPAIPLDQHASHYFASHFIMLPGQSGRQVGHLEYLLPLLRAETNPNSPLQLAYSACGLAAMSNREMAVSGDLVDVSFLQHTRAIRAVAEALQDPVRCKTDATLASVLLLCFFEKITASKENGLLAWRTHIEGAIHIIRQRGKEMTASKYSAGLFDAIRLNIIARSLSSGSAPAMGLEWWLRESEITDPIGVRAQRFCLQICEIRAEAARLMTTLPHNETGVEIMLEMLQKVKSLDREIALWCKHLPEEYQAQVLYYEDRPIEPGALRKAPVFPGPVLMYRDVVIASMWNALRASRIIFGSLLIRLVAWICWPADYHVAPDYMTAVRTIRMLISELVSTTPYMLNSFDDKQQAFAAIQGRGVNTGNFSCGADMQSKMVGGLMASWPLSTIRTCDFTTDDQREWCLGRLASIEKDMGIKYAGALASTKIRFPSMLIRRDGLPTAHDPLKEIKMTVAVRPVQAT</sequence>
<protein>
    <recommendedName>
        <fullName evidence="3">Zn(2)-C6 fungal-type domain-containing protein</fullName>
    </recommendedName>
</protein>